<evidence type="ECO:0000313" key="3">
    <source>
        <dbReference type="EMBL" id="GIJ48198.1"/>
    </source>
</evidence>
<dbReference type="SMART" id="SM00458">
    <property type="entry name" value="RICIN"/>
    <property type="match status" value="1"/>
</dbReference>
<dbReference type="InterPro" id="IPR000772">
    <property type="entry name" value="Ricin_B_lectin"/>
</dbReference>
<dbReference type="RefSeq" id="WP_203901689.1">
    <property type="nucleotide sequence ID" value="NZ_BOPF01000019.1"/>
</dbReference>
<organism evidence="3 4">
    <name type="scientific">Virgisporangium aliadipatigenens</name>
    <dbReference type="NCBI Taxonomy" id="741659"/>
    <lineage>
        <taxon>Bacteria</taxon>
        <taxon>Bacillati</taxon>
        <taxon>Actinomycetota</taxon>
        <taxon>Actinomycetes</taxon>
        <taxon>Micromonosporales</taxon>
        <taxon>Micromonosporaceae</taxon>
        <taxon>Virgisporangium</taxon>
    </lineage>
</organism>
<dbReference type="PROSITE" id="PS50231">
    <property type="entry name" value="RICIN_B_LECTIN"/>
    <property type="match status" value="1"/>
</dbReference>
<feature type="domain" description="Ricin B lectin" evidence="2">
    <location>
        <begin position="374"/>
        <end position="497"/>
    </location>
</feature>
<dbReference type="CDD" id="cd00161">
    <property type="entry name" value="beta-trefoil_Ricin-like"/>
    <property type="match status" value="1"/>
</dbReference>
<feature type="region of interest" description="Disordered" evidence="1">
    <location>
        <begin position="341"/>
        <end position="376"/>
    </location>
</feature>
<dbReference type="EMBL" id="BOPF01000019">
    <property type="protein sequence ID" value="GIJ48198.1"/>
    <property type="molecule type" value="Genomic_DNA"/>
</dbReference>
<dbReference type="Proteomes" id="UP000619260">
    <property type="component" value="Unassembled WGS sequence"/>
</dbReference>
<dbReference type="Gene3D" id="1.10.530.10">
    <property type="match status" value="1"/>
</dbReference>
<evidence type="ECO:0000259" key="2">
    <source>
        <dbReference type="SMART" id="SM00458"/>
    </source>
</evidence>
<sequence>MKRVTLKPRARRALVGGVAAAVIVAVATTAGVHIASAEPEAKEGKPVPADALPFVVSAARSCSALNPARVAAQLMANSEMGAATQNVAGGEGIAGLDGDVWKRWNPWPKAERADPHASIKALAHHMCDLVGQLRQANVSGEPWRNALAAYRVGVPEVKREKGIPTAADDYVETTAAYALWYAQQPEFGGAGTSPKASASSPGTAAAKPLPDEYVAPVKAAGAKCEPVTAPIVAAYLVSVSGFNPNALGKDGEQGIAQLRPDIRERFAAPGESVWDAGVSIEILGRAMCELHTELTPLGSDAMNATLVTLRFGQDTARRARNRVDADAKAFTDQVRALEAAYRKDQRIAPPAPSPSPSLSPTSPRPSPSTSGPAVPTVAVAGKQSGKCLTSGGEGSTVTVMPCKNAAEQKWAFHDDGTIRSRGLCLDLRDVSVGPTGEIAVRACRGDSPTQEWRYERERIVNVRTGLCADVKDRLSADRTPLVLWHCVEQDNQLFHKK</sequence>
<feature type="compositionally biased region" description="Pro residues" evidence="1">
    <location>
        <begin position="349"/>
        <end position="366"/>
    </location>
</feature>
<evidence type="ECO:0000313" key="4">
    <source>
        <dbReference type="Proteomes" id="UP000619260"/>
    </source>
</evidence>
<dbReference type="PROSITE" id="PS51318">
    <property type="entry name" value="TAT"/>
    <property type="match status" value="1"/>
</dbReference>
<gene>
    <name evidence="3" type="ORF">Val02_50840</name>
</gene>
<reference evidence="3" key="1">
    <citation type="submission" date="2021-01" db="EMBL/GenBank/DDBJ databases">
        <title>Whole genome shotgun sequence of Virgisporangium aliadipatigenens NBRC 105644.</title>
        <authorList>
            <person name="Komaki H."/>
            <person name="Tamura T."/>
        </authorList>
    </citation>
    <scope>NUCLEOTIDE SEQUENCE</scope>
    <source>
        <strain evidence="3">NBRC 105644</strain>
    </source>
</reference>
<keyword evidence="4" id="KW-1185">Reference proteome</keyword>
<dbReference type="Pfam" id="PF00652">
    <property type="entry name" value="Ricin_B_lectin"/>
    <property type="match status" value="1"/>
</dbReference>
<protein>
    <recommendedName>
        <fullName evidence="2">Ricin B lectin domain-containing protein</fullName>
    </recommendedName>
</protein>
<dbReference type="InterPro" id="IPR006311">
    <property type="entry name" value="TAT_signal"/>
</dbReference>
<accession>A0A8J3YPZ2</accession>
<dbReference type="SUPFAM" id="SSF53955">
    <property type="entry name" value="Lysozyme-like"/>
    <property type="match status" value="1"/>
</dbReference>
<dbReference type="Gene3D" id="2.80.10.50">
    <property type="match status" value="1"/>
</dbReference>
<evidence type="ECO:0000256" key="1">
    <source>
        <dbReference type="SAM" id="MobiDB-lite"/>
    </source>
</evidence>
<name>A0A8J3YPZ2_9ACTN</name>
<comment type="caution">
    <text evidence="3">The sequence shown here is derived from an EMBL/GenBank/DDBJ whole genome shotgun (WGS) entry which is preliminary data.</text>
</comment>
<dbReference type="SUPFAM" id="SSF50370">
    <property type="entry name" value="Ricin B-like lectins"/>
    <property type="match status" value="1"/>
</dbReference>
<dbReference type="InterPro" id="IPR023346">
    <property type="entry name" value="Lysozyme-like_dom_sf"/>
</dbReference>
<dbReference type="AlphaFoldDB" id="A0A8J3YPZ2"/>
<proteinExistence type="predicted"/>
<dbReference type="InterPro" id="IPR035992">
    <property type="entry name" value="Ricin_B-like_lectins"/>
</dbReference>